<accession>A0ABW8VCZ0</accession>
<evidence type="ECO:0000313" key="2">
    <source>
        <dbReference type="Proteomes" id="UP001628281"/>
    </source>
</evidence>
<gene>
    <name evidence="1" type="ORF">ACJ41P_24570</name>
</gene>
<evidence type="ECO:0000313" key="1">
    <source>
        <dbReference type="EMBL" id="MFL7904327.1"/>
    </source>
</evidence>
<protein>
    <recommendedName>
        <fullName evidence="3">Tetratricopeptide repeat protein</fullName>
    </recommendedName>
</protein>
<dbReference type="EMBL" id="JBJLSN010000046">
    <property type="protein sequence ID" value="MFL7904327.1"/>
    <property type="molecule type" value="Genomic_DNA"/>
</dbReference>
<organism evidence="1 2">
    <name type="scientific">Azospirillum argentinense</name>
    <dbReference type="NCBI Taxonomy" id="2970906"/>
    <lineage>
        <taxon>Bacteria</taxon>
        <taxon>Pseudomonadati</taxon>
        <taxon>Pseudomonadota</taxon>
        <taxon>Alphaproteobacteria</taxon>
        <taxon>Rhodospirillales</taxon>
        <taxon>Azospirillaceae</taxon>
        <taxon>Azospirillum</taxon>
    </lineage>
</organism>
<keyword evidence="2" id="KW-1185">Reference proteome</keyword>
<dbReference type="RefSeq" id="WP_407825284.1">
    <property type="nucleotide sequence ID" value="NZ_JBJLSN010000046.1"/>
</dbReference>
<dbReference type="Proteomes" id="UP001628281">
    <property type="component" value="Unassembled WGS sequence"/>
</dbReference>
<proteinExistence type="predicted"/>
<sequence>MATKPASTIAYGVFGPYVESPADDYVAIMGESSGTRRLASVKLALEADPDNIEALVAKAAYITSDKEYRLGVLKHAVKVGAKLWAPVEKAYGKEMSWWDFPGTRPYMRAIHALGQACEEAGDLATAKHCYESLVRMSARDPMGARFALERMPMEQGASMWV</sequence>
<evidence type="ECO:0008006" key="3">
    <source>
        <dbReference type="Google" id="ProtNLM"/>
    </source>
</evidence>
<name>A0ABW8VCZ0_9PROT</name>
<comment type="caution">
    <text evidence="1">The sequence shown here is derived from an EMBL/GenBank/DDBJ whole genome shotgun (WGS) entry which is preliminary data.</text>
</comment>
<reference evidence="1 2" key="1">
    <citation type="submission" date="2024-11" db="EMBL/GenBank/DDBJ databases">
        <title>Draft genome sequences of two bacteria associated to sugarcane roots in Colombia.</title>
        <authorList>
            <person name="Pardo-Diaz S."/>
            <person name="Masmela-Mendoza J."/>
            <person name="Delgadillo-Duran P."/>
            <person name="Bautista E.J."/>
            <person name="Rojas-Tapias D.F."/>
        </authorList>
    </citation>
    <scope>NUCLEOTIDE SEQUENCE [LARGE SCALE GENOMIC DNA]</scope>
    <source>
        <strain evidence="1 2">Ap18</strain>
    </source>
</reference>